<dbReference type="GO" id="GO:0006364">
    <property type="term" value="P:rRNA processing"/>
    <property type="evidence" value="ECO:0007669"/>
    <property type="project" value="TreeGrafter"/>
</dbReference>
<dbReference type="SUPFAM" id="SSF69065">
    <property type="entry name" value="RNase III domain-like"/>
    <property type="match status" value="1"/>
</dbReference>
<dbReference type="PROSITE" id="PS50137">
    <property type="entry name" value="DS_RBD"/>
    <property type="match status" value="1"/>
</dbReference>
<dbReference type="GO" id="GO:0006369">
    <property type="term" value="P:termination of RNA polymerase II transcription"/>
    <property type="evidence" value="ECO:0007669"/>
    <property type="project" value="TreeGrafter"/>
</dbReference>
<dbReference type="Gene3D" id="1.10.1520.10">
    <property type="entry name" value="Ribonuclease III domain"/>
    <property type="match status" value="1"/>
</dbReference>
<evidence type="ECO:0000256" key="3">
    <source>
        <dbReference type="ARBA" id="ARBA00022801"/>
    </source>
</evidence>
<dbReference type="STRING" id="155417.A0A4Q4TQW5"/>
<name>A0A4Q4TQW5_9PEZI</name>
<evidence type="ECO:0000259" key="7">
    <source>
        <dbReference type="PROSITE" id="PS50142"/>
    </source>
</evidence>
<evidence type="ECO:0000256" key="2">
    <source>
        <dbReference type="ARBA" id="ARBA00022759"/>
    </source>
</evidence>
<keyword evidence="1" id="KW-0540">Nuclease</keyword>
<dbReference type="OrthoDB" id="2392202at2759"/>
<dbReference type="Gene3D" id="3.30.160.20">
    <property type="match status" value="1"/>
</dbReference>
<dbReference type="EMBL" id="QJNU01000065">
    <property type="protein sequence ID" value="RYP08387.1"/>
    <property type="molecule type" value="Genomic_DNA"/>
</dbReference>
<dbReference type="GO" id="GO:0004525">
    <property type="term" value="F:ribonuclease III activity"/>
    <property type="evidence" value="ECO:0007669"/>
    <property type="project" value="InterPro"/>
</dbReference>
<proteinExistence type="predicted"/>
<keyword evidence="4 5" id="KW-0694">RNA-binding</keyword>
<dbReference type="PANTHER" id="PTHR11207:SF0">
    <property type="entry name" value="RIBONUCLEASE 3"/>
    <property type="match status" value="1"/>
</dbReference>
<gene>
    <name evidence="8" type="ORF">DL764_001956</name>
</gene>
<evidence type="ECO:0000313" key="8">
    <source>
        <dbReference type="EMBL" id="RYP08387.1"/>
    </source>
</evidence>
<keyword evidence="9" id="KW-1185">Reference proteome</keyword>
<evidence type="ECO:0000259" key="6">
    <source>
        <dbReference type="PROSITE" id="PS50137"/>
    </source>
</evidence>
<dbReference type="Proteomes" id="UP000293360">
    <property type="component" value="Unassembled WGS sequence"/>
</dbReference>
<dbReference type="Pfam" id="PF00636">
    <property type="entry name" value="Ribonuclease_3"/>
    <property type="match status" value="1"/>
</dbReference>
<dbReference type="GO" id="GO:0034475">
    <property type="term" value="P:U4 snRNA 3'-end processing"/>
    <property type="evidence" value="ECO:0007669"/>
    <property type="project" value="TreeGrafter"/>
</dbReference>
<dbReference type="PROSITE" id="PS50142">
    <property type="entry name" value="RNASE_3_2"/>
    <property type="match status" value="1"/>
</dbReference>
<evidence type="ECO:0000313" key="9">
    <source>
        <dbReference type="Proteomes" id="UP000293360"/>
    </source>
</evidence>
<reference evidence="8 9" key="1">
    <citation type="submission" date="2018-06" db="EMBL/GenBank/DDBJ databases">
        <title>Complete Genomes of Monosporascus.</title>
        <authorList>
            <person name="Robinson A.J."/>
            <person name="Natvig D.O."/>
        </authorList>
    </citation>
    <scope>NUCLEOTIDE SEQUENCE [LARGE SCALE GENOMIC DNA]</scope>
    <source>
        <strain evidence="8 9">CBS 110550</strain>
    </source>
</reference>
<keyword evidence="3" id="KW-0378">Hydrolase</keyword>
<dbReference type="SMART" id="SM00535">
    <property type="entry name" value="RIBOc"/>
    <property type="match status" value="1"/>
</dbReference>
<dbReference type="CDD" id="cd00593">
    <property type="entry name" value="RIBOc"/>
    <property type="match status" value="1"/>
</dbReference>
<evidence type="ECO:0000256" key="4">
    <source>
        <dbReference type="ARBA" id="ARBA00022884"/>
    </source>
</evidence>
<feature type="domain" description="DRBM" evidence="6">
    <location>
        <begin position="307"/>
        <end position="383"/>
    </location>
</feature>
<dbReference type="PANTHER" id="PTHR11207">
    <property type="entry name" value="RIBONUCLEASE III"/>
    <property type="match status" value="1"/>
</dbReference>
<dbReference type="InterPro" id="IPR036389">
    <property type="entry name" value="RNase_III_sf"/>
</dbReference>
<dbReference type="SUPFAM" id="SSF54768">
    <property type="entry name" value="dsRNA-binding domain-like"/>
    <property type="match status" value="1"/>
</dbReference>
<evidence type="ECO:0000256" key="5">
    <source>
        <dbReference type="PROSITE-ProRule" id="PRU00266"/>
    </source>
</evidence>
<protein>
    <recommendedName>
        <fullName evidence="10">RNase III domain-containing protein</fullName>
    </recommendedName>
</protein>
<feature type="domain" description="RNase III" evidence="7">
    <location>
        <begin position="136"/>
        <end position="254"/>
    </location>
</feature>
<accession>A0A4Q4TQW5</accession>
<keyword evidence="2" id="KW-0255">Endonuclease</keyword>
<evidence type="ECO:0000256" key="1">
    <source>
        <dbReference type="ARBA" id="ARBA00022722"/>
    </source>
</evidence>
<organism evidence="8 9">
    <name type="scientific">Monosporascus ibericus</name>
    <dbReference type="NCBI Taxonomy" id="155417"/>
    <lineage>
        <taxon>Eukaryota</taxon>
        <taxon>Fungi</taxon>
        <taxon>Dikarya</taxon>
        <taxon>Ascomycota</taxon>
        <taxon>Pezizomycotina</taxon>
        <taxon>Sordariomycetes</taxon>
        <taxon>Xylariomycetidae</taxon>
        <taxon>Xylariales</taxon>
        <taxon>Xylariales incertae sedis</taxon>
        <taxon>Monosporascus</taxon>
    </lineage>
</organism>
<dbReference type="InterPro" id="IPR014720">
    <property type="entry name" value="dsRBD_dom"/>
</dbReference>
<dbReference type="GO" id="GO:0005654">
    <property type="term" value="C:nucleoplasm"/>
    <property type="evidence" value="ECO:0007669"/>
    <property type="project" value="TreeGrafter"/>
</dbReference>
<dbReference type="InterPro" id="IPR000999">
    <property type="entry name" value="RNase_III_dom"/>
</dbReference>
<comment type="caution">
    <text evidence="8">The sequence shown here is derived from an EMBL/GenBank/DDBJ whole genome shotgun (WGS) entry which is preliminary data.</text>
</comment>
<sequence length="404" mass="44062">MSKRSFTEFSAQDSESVSQILEHADELLRAAQALKYDLEAFRTNPGQGSNVLSVLKRHNQRIQATTRLLGQAEIESSGQGTVPSQKARRLGNGQDIVPTLPAGLPVPPPATLTRWTPQDIPPGGLPPLPPVLDPVLEQAALTHSGKIARPTDMSYERLEWIGDAYLYLISSAFIFQTFPNLSTGRSAQLREKLVKNETLSTYTTEYGLNMRARFPAEFDLQGRVGGSQASREKRKKVLGDIFEAYVAAAILGDPDGLSRVVTWLKALWAGSLSKEIRNEYKSQATVVPHAVEDGDSNNAGNANLDLNPKVVLAKAIGGKDVKIVYENLGEPKKAKDSGLPMYTVGVFLNGWGETHLQLGYGNGLSKKEAGAKAAQRALDNKKLIKKFETRKRDFQAALDAQNGQ</sequence>
<evidence type="ECO:0008006" key="10">
    <source>
        <dbReference type="Google" id="ProtNLM"/>
    </source>
</evidence>
<dbReference type="GO" id="GO:0003723">
    <property type="term" value="F:RNA binding"/>
    <property type="evidence" value="ECO:0007669"/>
    <property type="project" value="UniProtKB-UniRule"/>
</dbReference>
<dbReference type="AlphaFoldDB" id="A0A4Q4TQW5"/>